<dbReference type="AlphaFoldDB" id="A0A6M3JVR3"/>
<name>A0A6M3JVR3_9ZZZZ</name>
<reference evidence="1" key="1">
    <citation type="submission" date="2020-03" db="EMBL/GenBank/DDBJ databases">
        <title>The deep terrestrial virosphere.</title>
        <authorList>
            <person name="Holmfeldt K."/>
            <person name="Nilsson E."/>
            <person name="Simone D."/>
            <person name="Lopez-Fernandez M."/>
            <person name="Wu X."/>
            <person name="de Brujin I."/>
            <person name="Lundin D."/>
            <person name="Andersson A."/>
            <person name="Bertilsson S."/>
            <person name="Dopson M."/>
        </authorList>
    </citation>
    <scope>NUCLEOTIDE SEQUENCE</scope>
    <source>
        <strain evidence="1">MM415A02634</strain>
    </source>
</reference>
<protein>
    <submittedName>
        <fullName evidence="1">Uncharacterized protein</fullName>
    </submittedName>
</protein>
<sequence>MNQELFAHLQEACLRLTTEDYPQDIAEDLKEWLFDTYYCDTYPKRTALEIAQEAIKQDLEAIAQAIIQQKEAYND</sequence>
<dbReference type="EMBL" id="MT141972">
    <property type="protein sequence ID" value="QJA72707.1"/>
    <property type="molecule type" value="Genomic_DNA"/>
</dbReference>
<gene>
    <name evidence="1" type="ORF">MM415A02634_0008</name>
</gene>
<accession>A0A6M3JVR3</accession>
<evidence type="ECO:0000313" key="1">
    <source>
        <dbReference type="EMBL" id="QJA72707.1"/>
    </source>
</evidence>
<proteinExistence type="predicted"/>
<organism evidence="1">
    <name type="scientific">viral metagenome</name>
    <dbReference type="NCBI Taxonomy" id="1070528"/>
    <lineage>
        <taxon>unclassified sequences</taxon>
        <taxon>metagenomes</taxon>
        <taxon>organismal metagenomes</taxon>
    </lineage>
</organism>